<dbReference type="GO" id="GO:0030041">
    <property type="term" value="P:actin filament polymerization"/>
    <property type="evidence" value="ECO:0007669"/>
    <property type="project" value="TreeGrafter"/>
</dbReference>
<name>A0A8S3BID8_9BILA</name>
<reference evidence="1" key="1">
    <citation type="submission" date="2021-02" db="EMBL/GenBank/DDBJ databases">
        <authorList>
            <person name="Nowell W R."/>
        </authorList>
    </citation>
    <scope>NUCLEOTIDE SEQUENCE</scope>
</reference>
<accession>A0A8S3BID8</accession>
<gene>
    <name evidence="1" type="ORF">SMN809_LOCUS48381</name>
</gene>
<proteinExistence type="predicted"/>
<dbReference type="GO" id="GO:0051295">
    <property type="term" value="P:establishment of meiotic spindle localization"/>
    <property type="evidence" value="ECO:0007669"/>
    <property type="project" value="TreeGrafter"/>
</dbReference>
<dbReference type="InterPro" id="IPR011011">
    <property type="entry name" value="Znf_FYVE_PHD"/>
</dbReference>
<evidence type="ECO:0000313" key="2">
    <source>
        <dbReference type="Proteomes" id="UP000676336"/>
    </source>
</evidence>
<comment type="caution">
    <text evidence="1">The sequence shown here is derived from an EMBL/GenBank/DDBJ whole genome shotgun (WGS) entry which is preliminary data.</text>
</comment>
<dbReference type="GO" id="GO:0045010">
    <property type="term" value="P:actin nucleation"/>
    <property type="evidence" value="ECO:0007669"/>
    <property type="project" value="InterPro"/>
</dbReference>
<dbReference type="PANTHER" id="PTHR21345:SF3">
    <property type="entry name" value="PROTEIN SPIRE"/>
    <property type="match status" value="1"/>
</dbReference>
<dbReference type="GO" id="GO:0003779">
    <property type="term" value="F:actin binding"/>
    <property type="evidence" value="ECO:0007669"/>
    <property type="project" value="InterPro"/>
</dbReference>
<dbReference type="InterPro" id="IPR029901">
    <property type="entry name" value="Spire"/>
</dbReference>
<dbReference type="GO" id="GO:0048193">
    <property type="term" value="P:Golgi vesicle transport"/>
    <property type="evidence" value="ECO:0007669"/>
    <property type="project" value="TreeGrafter"/>
</dbReference>
<dbReference type="PANTHER" id="PTHR21345">
    <property type="entry name" value="SPIRE"/>
    <property type="match status" value="1"/>
</dbReference>
<sequence length="155" mass="17772">MDALTLINKNIQPSSNKKNYAKLEPLELEYISMEDIIRLMKDNSNTLSLTFDEFCHIRNVITRAELETLLFDDKLYADVAQGKLCFNCRKVHFNLLTFTFGIQCSVCKQKVCRSCVTQIALPKEKLTDVPIHTFTPLTMPQSLISSEKSYSLDIQ</sequence>
<dbReference type="GO" id="GO:0040038">
    <property type="term" value="P:polar body extrusion after meiotic divisions"/>
    <property type="evidence" value="ECO:0007669"/>
    <property type="project" value="TreeGrafter"/>
</dbReference>
<organism evidence="1 2">
    <name type="scientific">Rotaria magnacalcarata</name>
    <dbReference type="NCBI Taxonomy" id="392030"/>
    <lineage>
        <taxon>Eukaryota</taxon>
        <taxon>Metazoa</taxon>
        <taxon>Spiralia</taxon>
        <taxon>Gnathifera</taxon>
        <taxon>Rotifera</taxon>
        <taxon>Eurotatoria</taxon>
        <taxon>Bdelloidea</taxon>
        <taxon>Philodinida</taxon>
        <taxon>Philodinidae</taxon>
        <taxon>Rotaria</taxon>
    </lineage>
</organism>
<dbReference type="SUPFAM" id="SSF57903">
    <property type="entry name" value="FYVE/PHD zinc finger"/>
    <property type="match status" value="1"/>
</dbReference>
<dbReference type="GO" id="GO:0008017">
    <property type="term" value="F:microtubule binding"/>
    <property type="evidence" value="ECO:0007669"/>
    <property type="project" value="TreeGrafter"/>
</dbReference>
<dbReference type="GO" id="GO:0036089">
    <property type="term" value="P:cleavage furrow formation"/>
    <property type="evidence" value="ECO:0007669"/>
    <property type="project" value="TreeGrafter"/>
</dbReference>
<protein>
    <submittedName>
        <fullName evidence="1">Uncharacterized protein</fullName>
    </submittedName>
</protein>
<dbReference type="GO" id="GO:0005938">
    <property type="term" value="C:cell cortex"/>
    <property type="evidence" value="ECO:0007669"/>
    <property type="project" value="TreeGrafter"/>
</dbReference>
<dbReference type="GO" id="GO:0051639">
    <property type="term" value="P:actin filament network formation"/>
    <property type="evidence" value="ECO:0007669"/>
    <property type="project" value="TreeGrafter"/>
</dbReference>
<dbReference type="EMBL" id="CAJOBI010155277">
    <property type="protein sequence ID" value="CAF4828796.1"/>
    <property type="molecule type" value="Genomic_DNA"/>
</dbReference>
<dbReference type="Proteomes" id="UP000676336">
    <property type="component" value="Unassembled WGS sequence"/>
</dbReference>
<evidence type="ECO:0000313" key="1">
    <source>
        <dbReference type="EMBL" id="CAF4828796.1"/>
    </source>
</evidence>
<dbReference type="GO" id="GO:0030659">
    <property type="term" value="C:cytoplasmic vesicle membrane"/>
    <property type="evidence" value="ECO:0007669"/>
    <property type="project" value="TreeGrafter"/>
</dbReference>
<dbReference type="AlphaFoldDB" id="A0A8S3BID8"/>